<proteinExistence type="predicted"/>
<dbReference type="EMBL" id="JBHMCF010000008">
    <property type="protein sequence ID" value="MFB9469550.1"/>
    <property type="molecule type" value="Genomic_DNA"/>
</dbReference>
<evidence type="ECO:0008006" key="4">
    <source>
        <dbReference type="Google" id="ProtNLM"/>
    </source>
</evidence>
<keyword evidence="1" id="KW-0175">Coiled coil</keyword>
<comment type="caution">
    <text evidence="2">The sequence shown here is derived from an EMBL/GenBank/DDBJ whole genome shotgun (WGS) entry which is preliminary data.</text>
</comment>
<organism evidence="2 3">
    <name type="scientific">Nonomuraea salmonea</name>
    <dbReference type="NCBI Taxonomy" id="46181"/>
    <lineage>
        <taxon>Bacteria</taxon>
        <taxon>Bacillati</taxon>
        <taxon>Actinomycetota</taxon>
        <taxon>Actinomycetes</taxon>
        <taxon>Streptosporangiales</taxon>
        <taxon>Streptosporangiaceae</taxon>
        <taxon>Nonomuraea</taxon>
    </lineage>
</organism>
<protein>
    <recommendedName>
        <fullName evidence="4">WXG100 family type VII secretion target</fullName>
    </recommendedName>
</protein>
<dbReference type="Proteomes" id="UP001589568">
    <property type="component" value="Unassembled WGS sequence"/>
</dbReference>
<evidence type="ECO:0000313" key="3">
    <source>
        <dbReference type="Proteomes" id="UP001589568"/>
    </source>
</evidence>
<evidence type="ECO:0000256" key="1">
    <source>
        <dbReference type="SAM" id="Coils"/>
    </source>
</evidence>
<keyword evidence="3" id="KW-1185">Reference proteome</keyword>
<reference evidence="2 3" key="1">
    <citation type="submission" date="2024-09" db="EMBL/GenBank/DDBJ databases">
        <authorList>
            <person name="Sun Q."/>
            <person name="Mori K."/>
        </authorList>
    </citation>
    <scope>NUCLEOTIDE SEQUENCE [LARGE SCALE GENOMIC DNA]</scope>
    <source>
        <strain evidence="2 3">JCM 3324</strain>
    </source>
</reference>
<name>A0ABV5NGY3_9ACTN</name>
<gene>
    <name evidence="2" type="ORF">ACFFR3_08525</name>
</gene>
<dbReference type="RefSeq" id="WP_364373219.1">
    <property type="nucleotide sequence ID" value="NZ_JBHMCF010000008.1"/>
</dbReference>
<accession>A0ABV5NGY3</accession>
<feature type="coiled-coil region" evidence="1">
    <location>
        <begin position="16"/>
        <end position="43"/>
    </location>
</feature>
<evidence type="ECO:0000313" key="2">
    <source>
        <dbReference type="EMBL" id="MFB9469550.1"/>
    </source>
</evidence>
<sequence>MGERLEIHRETVEAGVKRWSAAAATLQARLADARARIESLHAARPWGQDATGREFERAYLADDGPGTLLRAGADWADFAVSAGPGVLESVNTSASADAGLATPRTQRAS</sequence>